<evidence type="ECO:0000313" key="6">
    <source>
        <dbReference type="Proteomes" id="UP000694844"/>
    </source>
</evidence>
<name>A0A8B8EPW0_CRAVI</name>
<evidence type="ECO:0000313" key="7">
    <source>
        <dbReference type="RefSeq" id="XP_022341970.1"/>
    </source>
</evidence>
<dbReference type="OrthoDB" id="10264538at2759"/>
<dbReference type="GO" id="GO:0003735">
    <property type="term" value="F:structural constituent of ribosome"/>
    <property type="evidence" value="ECO:0007669"/>
    <property type="project" value="InterPro"/>
</dbReference>
<dbReference type="PANTHER" id="PTHR11722">
    <property type="entry name" value="60S RIBOSOMAL PROTEIN L13"/>
    <property type="match status" value="1"/>
</dbReference>
<dbReference type="Gene3D" id="1.20.5.110">
    <property type="match status" value="1"/>
</dbReference>
<organism evidence="6 7">
    <name type="scientific">Crassostrea virginica</name>
    <name type="common">Eastern oyster</name>
    <dbReference type="NCBI Taxonomy" id="6565"/>
    <lineage>
        <taxon>Eukaryota</taxon>
        <taxon>Metazoa</taxon>
        <taxon>Spiralia</taxon>
        <taxon>Lophotrochozoa</taxon>
        <taxon>Mollusca</taxon>
        <taxon>Bivalvia</taxon>
        <taxon>Autobranchia</taxon>
        <taxon>Pteriomorphia</taxon>
        <taxon>Ostreida</taxon>
        <taxon>Ostreoidea</taxon>
        <taxon>Ostreidae</taxon>
        <taxon>Crassostrea</taxon>
    </lineage>
</organism>
<dbReference type="InterPro" id="IPR018256">
    <property type="entry name" value="Ribosomal_eL13_CS"/>
</dbReference>
<evidence type="ECO:0000256" key="1">
    <source>
        <dbReference type="ARBA" id="ARBA00005640"/>
    </source>
</evidence>
<feature type="region of interest" description="Disordered" evidence="5">
    <location>
        <begin position="189"/>
        <end position="212"/>
    </location>
</feature>
<sequence length="212" mass="24761">MAPKRNNIIPNGHFHKDWQRYVRNWFNQPARKKRRHDNRVNKARRIAPRPVAGSLRPIVRCPTFKYNTKIRAGKGFTLDELKAAGINKKVALTIGIAVDYRRRNKSLESLQQNAQRLKEYKSKLILFPKKQSKPKKGDATEEEIKMATQLSGQVMPIRKVYRPEKARKITDEEKKFSAFTALRQARAAKRLQGYREKKAREKAEEEANKPKK</sequence>
<dbReference type="PROSITE" id="PS01104">
    <property type="entry name" value="RIBOSOMAL_L13E"/>
    <property type="match status" value="1"/>
</dbReference>
<dbReference type="GO" id="GO:0006412">
    <property type="term" value="P:translation"/>
    <property type="evidence" value="ECO:0007669"/>
    <property type="project" value="InterPro"/>
</dbReference>
<gene>
    <name evidence="7" type="primary">LOC111135849</name>
</gene>
<dbReference type="Proteomes" id="UP000694844">
    <property type="component" value="Chromosome 5"/>
</dbReference>
<evidence type="ECO:0000256" key="3">
    <source>
        <dbReference type="ARBA" id="ARBA00023274"/>
    </source>
</evidence>
<dbReference type="PANTHER" id="PTHR11722:SF0">
    <property type="entry name" value="LARGE RIBOSOMAL SUBUNIT PROTEIN EL13"/>
    <property type="match status" value="1"/>
</dbReference>
<protein>
    <recommendedName>
        <fullName evidence="4">60S ribosomal protein L13</fullName>
    </recommendedName>
</protein>
<proteinExistence type="inferred from homology"/>
<dbReference type="FunFam" id="1.20.5.110:FF:000003">
    <property type="entry name" value="60S ribosomal protein L13"/>
    <property type="match status" value="1"/>
</dbReference>
<dbReference type="HAMAP" id="MF_00499">
    <property type="entry name" value="Ribosomal_eL13"/>
    <property type="match status" value="1"/>
</dbReference>
<keyword evidence="2 4" id="KW-0689">Ribosomal protein</keyword>
<keyword evidence="6" id="KW-1185">Reference proteome</keyword>
<evidence type="ECO:0000256" key="4">
    <source>
        <dbReference type="RuleBase" id="RU000572"/>
    </source>
</evidence>
<dbReference type="GO" id="GO:0003723">
    <property type="term" value="F:RNA binding"/>
    <property type="evidence" value="ECO:0007669"/>
    <property type="project" value="TreeGrafter"/>
</dbReference>
<reference evidence="7" key="1">
    <citation type="submission" date="2025-08" db="UniProtKB">
        <authorList>
            <consortium name="RefSeq"/>
        </authorList>
    </citation>
    <scope>IDENTIFICATION</scope>
    <source>
        <tissue evidence="7">Whole sample</tissue>
    </source>
</reference>
<dbReference type="AlphaFoldDB" id="A0A8B8EPW0"/>
<feature type="compositionally biased region" description="Basic and acidic residues" evidence="5">
    <location>
        <begin position="193"/>
        <end position="212"/>
    </location>
</feature>
<accession>A0A8B8EPW0</accession>
<dbReference type="InterPro" id="IPR001380">
    <property type="entry name" value="Ribosomal_eL13"/>
</dbReference>
<dbReference type="GO" id="GO:0022625">
    <property type="term" value="C:cytosolic large ribosomal subunit"/>
    <property type="evidence" value="ECO:0007669"/>
    <property type="project" value="TreeGrafter"/>
</dbReference>
<dbReference type="KEGG" id="cvn:111135849"/>
<dbReference type="GeneID" id="111135849"/>
<dbReference type="Pfam" id="PF01294">
    <property type="entry name" value="Ribosomal_L13e"/>
    <property type="match status" value="1"/>
</dbReference>
<evidence type="ECO:0000256" key="2">
    <source>
        <dbReference type="ARBA" id="ARBA00022980"/>
    </source>
</evidence>
<dbReference type="RefSeq" id="XP_022341970.1">
    <property type="nucleotide sequence ID" value="XM_022486262.1"/>
</dbReference>
<comment type="similarity">
    <text evidence="1 4">Belongs to the eukaryotic ribosomal protein eL13 family.</text>
</comment>
<evidence type="ECO:0000256" key="5">
    <source>
        <dbReference type="SAM" id="MobiDB-lite"/>
    </source>
</evidence>
<keyword evidence="3 4" id="KW-0687">Ribonucleoprotein</keyword>